<evidence type="ECO:0000313" key="1">
    <source>
        <dbReference type="EMBL" id="MBF5059223.1"/>
    </source>
</evidence>
<dbReference type="RefSeq" id="WP_194847526.1">
    <property type="nucleotide sequence ID" value="NZ_JAAEJV010000014.1"/>
</dbReference>
<proteinExistence type="predicted"/>
<keyword evidence="2" id="KW-1185">Reference proteome</keyword>
<reference evidence="1 2" key="1">
    <citation type="submission" date="2020-01" db="EMBL/GenBank/DDBJ databases">
        <title>Draft genome sequence of Cand. Neptunochlamydia vexilliferae K9.</title>
        <authorList>
            <person name="Schulz F."/>
            <person name="Koestlbacher S."/>
            <person name="Wascher F."/>
            <person name="Pizzetti I."/>
            <person name="Horn M."/>
        </authorList>
    </citation>
    <scope>NUCLEOTIDE SEQUENCE [LARGE SCALE GENOMIC DNA]</scope>
    <source>
        <strain evidence="1 2">K9</strain>
    </source>
</reference>
<organism evidence="1 2">
    <name type="scientific">Candidatus Neptunichlamydia vexilliferae</name>
    <dbReference type="NCBI Taxonomy" id="1651774"/>
    <lineage>
        <taxon>Bacteria</taxon>
        <taxon>Pseudomonadati</taxon>
        <taxon>Chlamydiota</taxon>
        <taxon>Chlamydiia</taxon>
        <taxon>Parachlamydiales</taxon>
        <taxon>Simkaniaceae</taxon>
        <taxon>Candidatus Neptunichlamydia</taxon>
    </lineage>
</organism>
<dbReference type="EMBL" id="JAAEJV010000014">
    <property type="protein sequence ID" value="MBF5059223.1"/>
    <property type="molecule type" value="Genomic_DNA"/>
</dbReference>
<protein>
    <submittedName>
        <fullName evidence="1">Uncharacterized protein</fullName>
    </submittedName>
</protein>
<gene>
    <name evidence="1" type="ORF">NEPTK9_000731</name>
</gene>
<comment type="caution">
    <text evidence="1">The sequence shown here is derived from an EMBL/GenBank/DDBJ whole genome shotgun (WGS) entry which is preliminary data.</text>
</comment>
<sequence>MSSVNNNSGGLLNWLFSFFGIECRAKPSSYSGVSILNDFSDDEITKNTSEIGTNIIINVSSEDESKNTSLANITSTPPPNKQLSNNSHLNLNLSPINLSSTFSKSSECLSPTKADKTNLNSGSIKINLTSSLNKRPPTPVGSPSSLINSSLLLNESSVDQNDTFSYNSSFNDASSFAADSDNDGFNTSGGF</sequence>
<accession>A0ABS0AYL5</accession>
<evidence type="ECO:0000313" key="2">
    <source>
        <dbReference type="Proteomes" id="UP001194714"/>
    </source>
</evidence>
<dbReference type="Proteomes" id="UP001194714">
    <property type="component" value="Unassembled WGS sequence"/>
</dbReference>
<name>A0ABS0AYL5_9BACT</name>